<accession>A0A7Y9S631</accession>
<sequence>MIGPVIGHVGSRVGALVDGQLPAAEAERLWAHVVSCGQCRDAVEREGWVKTRLAGLRSDGCQPAAPNYLQAVLCQPPSGPEDRETTYADPAGRRRAVTVAFLGASSVGVAVVGVLALTVPAQSPSLDRRGPATSISRVTEGPASAVPVTATGGSVSATQSSAQSNATAQPGASKTELLPEWVRITK</sequence>
<keyword evidence="2" id="KW-0804">Transcription</keyword>
<protein>
    <submittedName>
        <fullName evidence="5">Anti-sigma factor RsiW</fullName>
    </submittedName>
</protein>
<feature type="region of interest" description="Disordered" evidence="3">
    <location>
        <begin position="123"/>
        <end position="180"/>
    </location>
</feature>
<evidence type="ECO:0000256" key="3">
    <source>
        <dbReference type="SAM" id="MobiDB-lite"/>
    </source>
</evidence>
<keyword evidence="4" id="KW-0812">Transmembrane</keyword>
<proteinExistence type="predicted"/>
<gene>
    <name evidence="5" type="ORF">BJ980_003367</name>
</gene>
<dbReference type="RefSeq" id="WP_179503372.1">
    <property type="nucleotide sequence ID" value="NZ_JACCAA010000001.1"/>
</dbReference>
<keyword evidence="4" id="KW-1133">Transmembrane helix</keyword>
<dbReference type="Proteomes" id="UP000540656">
    <property type="component" value="Unassembled WGS sequence"/>
</dbReference>
<feature type="compositionally biased region" description="Low complexity" evidence="3">
    <location>
        <begin position="149"/>
        <end position="169"/>
    </location>
</feature>
<evidence type="ECO:0000256" key="4">
    <source>
        <dbReference type="SAM" id="Phobius"/>
    </source>
</evidence>
<reference evidence="5 6" key="1">
    <citation type="submission" date="2020-07" db="EMBL/GenBank/DDBJ databases">
        <title>Sequencing the genomes of 1000 actinobacteria strains.</title>
        <authorList>
            <person name="Klenk H.-P."/>
        </authorList>
    </citation>
    <scope>NUCLEOTIDE SEQUENCE [LARGE SCALE GENOMIC DNA]</scope>
    <source>
        <strain evidence="5 6">DSM 23819</strain>
    </source>
</reference>
<dbReference type="AlphaFoldDB" id="A0A7Y9S631"/>
<name>A0A7Y9S631_9ACTN</name>
<keyword evidence="4" id="KW-0472">Membrane</keyword>
<dbReference type="InterPro" id="IPR041916">
    <property type="entry name" value="Anti_sigma_zinc_sf"/>
</dbReference>
<evidence type="ECO:0000256" key="2">
    <source>
        <dbReference type="ARBA" id="ARBA00023163"/>
    </source>
</evidence>
<organism evidence="5 6">
    <name type="scientific">Nocardioides daedukensis</name>
    <dbReference type="NCBI Taxonomy" id="634462"/>
    <lineage>
        <taxon>Bacteria</taxon>
        <taxon>Bacillati</taxon>
        <taxon>Actinomycetota</taxon>
        <taxon>Actinomycetes</taxon>
        <taxon>Propionibacteriales</taxon>
        <taxon>Nocardioidaceae</taxon>
        <taxon>Nocardioides</taxon>
    </lineage>
</organism>
<dbReference type="Gene3D" id="1.10.10.1320">
    <property type="entry name" value="Anti-sigma factor, zinc-finger domain"/>
    <property type="match status" value="1"/>
</dbReference>
<feature type="transmembrane region" description="Helical" evidence="4">
    <location>
        <begin position="96"/>
        <end position="119"/>
    </location>
</feature>
<dbReference type="EMBL" id="JACCAA010000001">
    <property type="protein sequence ID" value="NYG60444.1"/>
    <property type="molecule type" value="Genomic_DNA"/>
</dbReference>
<keyword evidence="1" id="KW-0805">Transcription regulation</keyword>
<comment type="caution">
    <text evidence="5">The sequence shown here is derived from an EMBL/GenBank/DDBJ whole genome shotgun (WGS) entry which is preliminary data.</text>
</comment>
<keyword evidence="6" id="KW-1185">Reference proteome</keyword>
<evidence type="ECO:0000313" key="5">
    <source>
        <dbReference type="EMBL" id="NYG60444.1"/>
    </source>
</evidence>
<evidence type="ECO:0000313" key="6">
    <source>
        <dbReference type="Proteomes" id="UP000540656"/>
    </source>
</evidence>
<evidence type="ECO:0000256" key="1">
    <source>
        <dbReference type="ARBA" id="ARBA00023015"/>
    </source>
</evidence>